<feature type="domain" description="AGC-kinase C-terminal" evidence="10">
    <location>
        <begin position="693"/>
        <end position="755"/>
    </location>
</feature>
<keyword evidence="5" id="KW-0418">Kinase</keyword>
<keyword evidence="3" id="KW-0808">Transferase</keyword>
<dbReference type="InterPro" id="IPR017441">
    <property type="entry name" value="Protein_kinase_ATP_BS"/>
</dbReference>
<feature type="region of interest" description="Disordered" evidence="8">
    <location>
        <begin position="1"/>
        <end position="46"/>
    </location>
</feature>
<dbReference type="FunFam" id="1.10.510.10:FF:000210">
    <property type="entry name" value="Non-specific serine/threonine protein kinase"/>
    <property type="match status" value="1"/>
</dbReference>
<evidence type="ECO:0000256" key="3">
    <source>
        <dbReference type="ARBA" id="ARBA00022679"/>
    </source>
</evidence>
<gene>
    <name evidence="11" type="ORF">XELAEV_18042928mg</name>
</gene>
<dbReference type="InterPro" id="IPR045270">
    <property type="entry name" value="STKc_AGC"/>
</dbReference>
<feature type="region of interest" description="Disordered" evidence="8">
    <location>
        <begin position="712"/>
        <end position="739"/>
    </location>
</feature>
<dbReference type="InterPro" id="IPR008271">
    <property type="entry name" value="Ser/Thr_kinase_AS"/>
</dbReference>
<keyword evidence="6 7" id="KW-0067">ATP-binding</keyword>
<organism evidence="11 12">
    <name type="scientific">Xenopus laevis</name>
    <name type="common">African clawed frog</name>
    <dbReference type="NCBI Taxonomy" id="8355"/>
    <lineage>
        <taxon>Eukaryota</taxon>
        <taxon>Metazoa</taxon>
        <taxon>Chordata</taxon>
        <taxon>Craniata</taxon>
        <taxon>Vertebrata</taxon>
        <taxon>Euteleostomi</taxon>
        <taxon>Amphibia</taxon>
        <taxon>Batrachia</taxon>
        <taxon>Anura</taxon>
        <taxon>Pipoidea</taxon>
        <taxon>Pipidae</taxon>
        <taxon>Xenopodinae</taxon>
        <taxon>Xenopus</taxon>
        <taxon>Xenopus</taxon>
    </lineage>
</organism>
<dbReference type="PANTHER" id="PTHR24351">
    <property type="entry name" value="RIBOSOMAL PROTEIN S6 KINASE"/>
    <property type="match status" value="1"/>
</dbReference>
<dbReference type="PROSITE" id="PS00108">
    <property type="entry name" value="PROTEIN_KINASE_ST"/>
    <property type="match status" value="2"/>
</dbReference>
<evidence type="ECO:0000313" key="12">
    <source>
        <dbReference type="Proteomes" id="UP000694892"/>
    </source>
</evidence>
<reference evidence="12" key="1">
    <citation type="journal article" date="2016" name="Nature">
        <title>Genome evolution in the allotetraploid frog Xenopus laevis.</title>
        <authorList>
            <person name="Session A.M."/>
            <person name="Uno Y."/>
            <person name="Kwon T."/>
            <person name="Chapman J.A."/>
            <person name="Toyoda A."/>
            <person name="Takahashi S."/>
            <person name="Fukui A."/>
            <person name="Hikosaka A."/>
            <person name="Suzuki A."/>
            <person name="Kondo M."/>
            <person name="van Heeringen S.J."/>
            <person name="Quigley I."/>
            <person name="Heinz S."/>
            <person name="Ogino H."/>
            <person name="Ochi H."/>
            <person name="Hellsten U."/>
            <person name="Lyons J.B."/>
            <person name="Simakov O."/>
            <person name="Putnam N."/>
            <person name="Stites J."/>
            <person name="Kuroki Y."/>
            <person name="Tanaka T."/>
            <person name="Michiue T."/>
            <person name="Watanabe M."/>
            <person name="Bogdanovic O."/>
            <person name="Lister R."/>
            <person name="Georgiou G."/>
            <person name="Paranjpe S.S."/>
            <person name="van Kruijsbergen I."/>
            <person name="Shu S."/>
            <person name="Carlson J."/>
            <person name="Kinoshita T."/>
            <person name="Ohta Y."/>
            <person name="Mawaribuchi S."/>
            <person name="Jenkins J."/>
            <person name="Grimwood J."/>
            <person name="Schmutz J."/>
            <person name="Mitros T."/>
            <person name="Mozaffari S.V."/>
            <person name="Suzuki Y."/>
            <person name="Haramoto Y."/>
            <person name="Yamamoto T.S."/>
            <person name="Takagi C."/>
            <person name="Heald R."/>
            <person name="Miller K."/>
            <person name="Haudenschild C."/>
            <person name="Kitzman J."/>
            <person name="Nakayama T."/>
            <person name="Izutsu Y."/>
            <person name="Robert J."/>
            <person name="Fortriede J."/>
            <person name="Burns K."/>
            <person name="Lotay V."/>
            <person name="Karimi K."/>
            <person name="Yasuoka Y."/>
            <person name="Dichmann D.S."/>
            <person name="Flajnik M.F."/>
            <person name="Houston D.W."/>
            <person name="Shendure J."/>
            <person name="DuPasquier L."/>
            <person name="Vize P.D."/>
            <person name="Zorn A.M."/>
            <person name="Ito M."/>
            <person name="Marcotte E.M."/>
            <person name="Wallingford J.B."/>
            <person name="Ito Y."/>
            <person name="Asashima M."/>
            <person name="Ueno N."/>
            <person name="Matsuda Y."/>
            <person name="Veenstra G.J."/>
            <person name="Fujiyama A."/>
            <person name="Harland R.M."/>
            <person name="Taira M."/>
            <person name="Rokhsar D.S."/>
        </authorList>
    </citation>
    <scope>NUCLEOTIDE SEQUENCE [LARGE SCALE GENOMIC DNA]</scope>
    <source>
        <strain evidence="12">J</strain>
    </source>
</reference>
<dbReference type="OMA" id="YRSEMSY"/>
<dbReference type="PROSITE" id="PS00107">
    <property type="entry name" value="PROTEIN_KINASE_ATP"/>
    <property type="match status" value="1"/>
</dbReference>
<feature type="domain" description="Protein kinase" evidence="9">
    <location>
        <begin position="464"/>
        <end position="690"/>
    </location>
</feature>
<dbReference type="FunFam" id="1.10.510.10:FF:000465">
    <property type="entry name" value="Non-specific serine/threonine protein kinase"/>
    <property type="match status" value="1"/>
</dbReference>
<dbReference type="PROSITE" id="PS51285">
    <property type="entry name" value="AGC_KINASE_CTER"/>
    <property type="match status" value="1"/>
</dbReference>
<feature type="domain" description="Protein kinase" evidence="9">
    <location>
        <begin position="162"/>
        <end position="479"/>
    </location>
</feature>
<dbReference type="Pfam" id="PF00069">
    <property type="entry name" value="Pkinase"/>
    <property type="match status" value="2"/>
</dbReference>
<dbReference type="Gene3D" id="3.30.200.20">
    <property type="entry name" value="Phosphorylase Kinase, domain 1"/>
    <property type="match status" value="1"/>
</dbReference>
<evidence type="ECO:0000256" key="8">
    <source>
        <dbReference type="SAM" id="MobiDB-lite"/>
    </source>
</evidence>
<feature type="compositionally biased region" description="Basic and acidic residues" evidence="8">
    <location>
        <begin position="34"/>
        <end position="43"/>
    </location>
</feature>
<dbReference type="SUPFAM" id="SSF56112">
    <property type="entry name" value="Protein kinase-like (PK-like)"/>
    <property type="match status" value="2"/>
</dbReference>
<proteinExistence type="predicted"/>
<evidence type="ECO:0000256" key="6">
    <source>
        <dbReference type="ARBA" id="ARBA00022840"/>
    </source>
</evidence>
<feature type="binding site" evidence="7">
    <location>
        <position position="191"/>
    </location>
    <ligand>
        <name>ATP</name>
        <dbReference type="ChEBI" id="CHEBI:30616"/>
    </ligand>
</feature>
<feature type="compositionally biased region" description="Polar residues" evidence="8">
    <location>
        <begin position="10"/>
        <end position="21"/>
    </location>
</feature>
<dbReference type="PROSITE" id="PS50011">
    <property type="entry name" value="PROTEIN_KINASE_DOM"/>
    <property type="match status" value="2"/>
</dbReference>
<evidence type="ECO:0008006" key="13">
    <source>
        <dbReference type="Google" id="ProtNLM"/>
    </source>
</evidence>
<accession>A0A974H707</accession>
<dbReference type="SMART" id="SM00220">
    <property type="entry name" value="S_TKc"/>
    <property type="match status" value="2"/>
</dbReference>
<evidence type="ECO:0000256" key="2">
    <source>
        <dbReference type="ARBA" id="ARBA00022553"/>
    </source>
</evidence>
<evidence type="ECO:0000256" key="1">
    <source>
        <dbReference type="ARBA" id="ARBA00022527"/>
    </source>
</evidence>
<keyword evidence="2" id="KW-0597">Phosphoprotein</keyword>
<dbReference type="GO" id="GO:0004674">
    <property type="term" value="F:protein serine/threonine kinase activity"/>
    <property type="evidence" value="ECO:0007669"/>
    <property type="project" value="UniProtKB-KW"/>
</dbReference>
<keyword evidence="1" id="KW-0723">Serine/threonine-protein kinase</keyword>
<keyword evidence="4 7" id="KW-0547">Nucleotide-binding</keyword>
<sequence>MGYQAEESDATTGSVNTLKSDYSSEESDDNLDAISKDLPKDSYTRSGSVNTLQSVYSSEESYTATGSVNILQIDYSSEVSDDTLDAISEELPEQSCSTAGSVNILNMKYPSEGSEYNSDSLSKNLPEELNALAERTETGGACAYQKQPDFVRQTSLISTDDFQFCRWLGSGCFGQVYQAKHKESGKMLAIKLVDKASYYENEIIERLFLERDILRLARNSRNPFLVSLFCSFQSEHHAYIAMEFAAGGSLASRLENGALPYESTLFYSACIVLGIKFLHENRIVHRDLKPDNVVIDSAGYAKLADFGVCRAGIEYRSEMSYPCGDWRYAAPEILREDPYNRSVDWWALGVTMYEMAVGELPFTGEMEELREKALNSEPEYPTHLDNRTAAIIREVSVTWYFGLTYWADICPVCPFSCGHIDDAALGNMAAATEDEWVKLSEGAEGFLETVLPKEFSDQARDDCTPLMAALSLYTEHTDLLRKQPITSTRAFKNKCSVMVAIDTRIPSYESRIRTIFGSCVACADIFCPVEIGRLDNRFYSACIVLGIKFLHENRIVHRDLKPDNVVIDSAGYAKLADFGMCRAGIEYRSEMSYPCGDWRYAAPEILREDPYNRSVDWWALGVTMYEMAVGELPFTGEMEELREKALNSEPEYPTHLDNRTAAIIRELLQKYSGFRLGSNRNDGEEVQKFYYFEPIDWKALKDRQLQAPFIPMQDIQSTEEEQRDDGVVTPTDSMQPLPSDVHKAFTKFEEMPEVL</sequence>
<dbReference type="InterPro" id="IPR000961">
    <property type="entry name" value="AGC-kinase_C"/>
</dbReference>
<evidence type="ECO:0000259" key="10">
    <source>
        <dbReference type="PROSITE" id="PS51285"/>
    </source>
</evidence>
<dbReference type="InterPro" id="IPR011009">
    <property type="entry name" value="Kinase-like_dom_sf"/>
</dbReference>
<protein>
    <recommendedName>
        <fullName evidence="13">Protein kinase domain-containing protein</fullName>
    </recommendedName>
</protein>
<dbReference type="Gene3D" id="1.10.510.10">
    <property type="entry name" value="Transferase(Phosphotransferase) domain 1"/>
    <property type="match status" value="2"/>
</dbReference>
<name>A0A974H707_XENLA</name>
<dbReference type="EMBL" id="CM004481">
    <property type="protein sequence ID" value="OCT66676.1"/>
    <property type="molecule type" value="Genomic_DNA"/>
</dbReference>
<evidence type="ECO:0000256" key="4">
    <source>
        <dbReference type="ARBA" id="ARBA00022741"/>
    </source>
</evidence>
<dbReference type="FunFam" id="3.30.200.20:FF:000474">
    <property type="entry name" value="Serine/threonine-protein kinase N2-like"/>
    <property type="match status" value="1"/>
</dbReference>
<evidence type="ECO:0000256" key="5">
    <source>
        <dbReference type="ARBA" id="ARBA00022777"/>
    </source>
</evidence>
<dbReference type="Proteomes" id="UP000694892">
    <property type="component" value="Chromosome 8S"/>
</dbReference>
<dbReference type="GO" id="GO:0005524">
    <property type="term" value="F:ATP binding"/>
    <property type="evidence" value="ECO:0007669"/>
    <property type="project" value="UniProtKB-UniRule"/>
</dbReference>
<dbReference type="AlphaFoldDB" id="A0A974H707"/>
<dbReference type="CDD" id="cd05123">
    <property type="entry name" value="STKc_AGC"/>
    <property type="match status" value="1"/>
</dbReference>
<dbReference type="InterPro" id="IPR000719">
    <property type="entry name" value="Prot_kinase_dom"/>
</dbReference>
<evidence type="ECO:0000259" key="9">
    <source>
        <dbReference type="PROSITE" id="PS50011"/>
    </source>
</evidence>
<evidence type="ECO:0000256" key="7">
    <source>
        <dbReference type="PROSITE-ProRule" id="PRU10141"/>
    </source>
</evidence>
<evidence type="ECO:0000313" key="11">
    <source>
        <dbReference type="EMBL" id="OCT66676.1"/>
    </source>
</evidence>